<organism evidence="2 3">
    <name type="scientific">Pleurodeles waltl</name>
    <name type="common">Iberian ribbed newt</name>
    <dbReference type="NCBI Taxonomy" id="8319"/>
    <lineage>
        <taxon>Eukaryota</taxon>
        <taxon>Metazoa</taxon>
        <taxon>Chordata</taxon>
        <taxon>Craniata</taxon>
        <taxon>Vertebrata</taxon>
        <taxon>Euteleostomi</taxon>
        <taxon>Amphibia</taxon>
        <taxon>Batrachia</taxon>
        <taxon>Caudata</taxon>
        <taxon>Salamandroidea</taxon>
        <taxon>Salamandridae</taxon>
        <taxon>Pleurodelinae</taxon>
        <taxon>Pleurodeles</taxon>
    </lineage>
</organism>
<evidence type="ECO:0000256" key="1">
    <source>
        <dbReference type="SAM" id="MobiDB-lite"/>
    </source>
</evidence>
<dbReference type="AlphaFoldDB" id="A0AAV7P6X9"/>
<reference evidence="2" key="1">
    <citation type="journal article" date="2022" name="bioRxiv">
        <title>Sequencing and chromosome-scale assembly of the giantPleurodeles waltlgenome.</title>
        <authorList>
            <person name="Brown T."/>
            <person name="Elewa A."/>
            <person name="Iarovenko S."/>
            <person name="Subramanian E."/>
            <person name="Araus A.J."/>
            <person name="Petzold A."/>
            <person name="Susuki M."/>
            <person name="Suzuki K.-i.T."/>
            <person name="Hayashi T."/>
            <person name="Toyoda A."/>
            <person name="Oliveira C."/>
            <person name="Osipova E."/>
            <person name="Leigh N.D."/>
            <person name="Simon A."/>
            <person name="Yun M.H."/>
        </authorList>
    </citation>
    <scope>NUCLEOTIDE SEQUENCE</scope>
    <source>
        <strain evidence="2">20211129_DDA</strain>
        <tissue evidence="2">Liver</tissue>
    </source>
</reference>
<feature type="compositionally biased region" description="Basic and acidic residues" evidence="1">
    <location>
        <begin position="178"/>
        <end position="187"/>
    </location>
</feature>
<sequence length="187" mass="22013">MRDLVHSAGEWWEWVKDRFRSFFQDASRAAAREKKSEFRQLQSKLQLLLELELRECKVDDELEETRKGLTEHFREESRKIIFQTRTKNLEKDEKCNSFFFKKLHSVHTPLVELQDSEGNLQGEKEHIMRVVTDFYSLKSSERSQVDSFLKGNSKTLSPEERGSESALHAGRAALGSHDLQERQDPWK</sequence>
<keyword evidence="3" id="KW-1185">Reference proteome</keyword>
<proteinExistence type="predicted"/>
<accession>A0AAV7P6X9</accession>
<protein>
    <submittedName>
        <fullName evidence="2">Uncharacterized protein</fullName>
    </submittedName>
</protein>
<dbReference type="EMBL" id="JANPWB010000011">
    <property type="protein sequence ID" value="KAJ1124073.1"/>
    <property type="molecule type" value="Genomic_DNA"/>
</dbReference>
<evidence type="ECO:0000313" key="2">
    <source>
        <dbReference type="EMBL" id="KAJ1124073.1"/>
    </source>
</evidence>
<evidence type="ECO:0000313" key="3">
    <source>
        <dbReference type="Proteomes" id="UP001066276"/>
    </source>
</evidence>
<name>A0AAV7P6X9_PLEWA</name>
<feature type="region of interest" description="Disordered" evidence="1">
    <location>
        <begin position="147"/>
        <end position="187"/>
    </location>
</feature>
<dbReference type="Proteomes" id="UP001066276">
    <property type="component" value="Chromosome 7"/>
</dbReference>
<comment type="caution">
    <text evidence="2">The sequence shown here is derived from an EMBL/GenBank/DDBJ whole genome shotgun (WGS) entry which is preliminary data.</text>
</comment>
<gene>
    <name evidence="2" type="ORF">NDU88_002536</name>
</gene>